<reference evidence="2 3" key="1">
    <citation type="submission" date="2019-06" db="EMBL/GenBank/DDBJ databases">
        <title>Genome Sequence of the Brown Rot Fungal Pathogen Monilinia laxa.</title>
        <authorList>
            <person name="De Miccolis Angelini R.M."/>
            <person name="Landi L."/>
            <person name="Abate D."/>
            <person name="Pollastro S."/>
            <person name="Romanazzi G."/>
            <person name="Faretra F."/>
        </authorList>
    </citation>
    <scope>NUCLEOTIDE SEQUENCE [LARGE SCALE GENOMIC DNA]</scope>
    <source>
        <strain evidence="2 3">Mlax316</strain>
    </source>
</reference>
<protein>
    <submittedName>
        <fullName evidence="2">Uncharacterized protein</fullName>
    </submittedName>
</protein>
<evidence type="ECO:0000313" key="2">
    <source>
        <dbReference type="EMBL" id="KAB8288207.1"/>
    </source>
</evidence>
<proteinExistence type="predicted"/>
<comment type="caution">
    <text evidence="2">The sequence shown here is derived from an EMBL/GenBank/DDBJ whole genome shotgun (WGS) entry which is preliminary data.</text>
</comment>
<accession>A0A5N6JNJ5</accession>
<evidence type="ECO:0000256" key="1">
    <source>
        <dbReference type="SAM" id="MobiDB-lite"/>
    </source>
</evidence>
<dbReference type="Proteomes" id="UP000326757">
    <property type="component" value="Unassembled WGS sequence"/>
</dbReference>
<dbReference type="EMBL" id="VIGI01000025">
    <property type="protein sequence ID" value="KAB8288207.1"/>
    <property type="molecule type" value="Genomic_DNA"/>
</dbReference>
<feature type="region of interest" description="Disordered" evidence="1">
    <location>
        <begin position="47"/>
        <end position="66"/>
    </location>
</feature>
<gene>
    <name evidence="2" type="ORF">EYC80_010212</name>
</gene>
<organism evidence="2 3">
    <name type="scientific">Monilinia laxa</name>
    <name type="common">Brown rot fungus</name>
    <name type="synonym">Sclerotinia laxa</name>
    <dbReference type="NCBI Taxonomy" id="61186"/>
    <lineage>
        <taxon>Eukaryota</taxon>
        <taxon>Fungi</taxon>
        <taxon>Dikarya</taxon>
        <taxon>Ascomycota</taxon>
        <taxon>Pezizomycotina</taxon>
        <taxon>Leotiomycetes</taxon>
        <taxon>Helotiales</taxon>
        <taxon>Sclerotiniaceae</taxon>
        <taxon>Monilinia</taxon>
    </lineage>
</organism>
<feature type="compositionally biased region" description="Pro residues" evidence="1">
    <location>
        <begin position="51"/>
        <end position="66"/>
    </location>
</feature>
<evidence type="ECO:0000313" key="3">
    <source>
        <dbReference type="Proteomes" id="UP000326757"/>
    </source>
</evidence>
<sequence length="66" mass="7186">MGASILDIYSYFSELDLGDIENSGFAAQNKSLSVKLTIIKNSQPTYHLTLPHPPHPNPQCLAPPPP</sequence>
<dbReference type="AlphaFoldDB" id="A0A5N6JNJ5"/>
<keyword evidence="3" id="KW-1185">Reference proteome</keyword>
<name>A0A5N6JNJ5_MONLA</name>